<keyword evidence="2" id="KW-1185">Reference proteome</keyword>
<dbReference type="GeneID" id="11538022"/>
<evidence type="ECO:0000313" key="1">
    <source>
        <dbReference type="EMBL" id="ADP00051.1"/>
    </source>
</evidence>
<accession>E3SMF6</accession>
<dbReference type="EMBL" id="GU071100">
    <property type="protein sequence ID" value="ADP00051.1"/>
    <property type="molecule type" value="Genomic_DNA"/>
</dbReference>
<dbReference type="RefSeq" id="YP_005087423.1">
    <property type="nucleotide sequence ID" value="NC_016657.1"/>
</dbReference>
<dbReference type="Proteomes" id="UP000006529">
    <property type="component" value="Segment"/>
</dbReference>
<sequence length="67" mass="7718">MPITTKRIVYSDDDGQVHILIPAPECELTVEQIQAKDVPAGKTSYIVEKSIFPTERHFRDAWRYTPD</sequence>
<proteinExistence type="predicted"/>
<protein>
    <submittedName>
        <fullName evidence="1">Predicted protein</fullName>
    </submittedName>
</protein>
<organism evidence="1 2">
    <name type="scientific">Cyanophage 9515-10a</name>
    <dbReference type="NCBI Taxonomy" id="444875"/>
    <lineage>
        <taxon>Viruses</taxon>
        <taxon>Duplodnaviria</taxon>
        <taxon>Heunggongvirae</taxon>
        <taxon>Uroviricota</taxon>
        <taxon>Caudoviricetes</taxon>
        <taxon>Autographivirales</taxon>
        <taxon>Sechaudvirinae</taxon>
        <taxon>Tangaroavirus</taxon>
        <taxon>Tangaroavirus tv951510a</taxon>
    </lineage>
</organism>
<reference evidence="1 2" key="1">
    <citation type="submission" date="2009-10" db="EMBL/GenBank/DDBJ databases">
        <title>The Genome Sequence of Cyanophage 9515-10a.</title>
        <authorList>
            <consortium name="The Broad Institute Genome Sequencing Platform"/>
            <person name="Henn M.R."/>
            <person name="Sullivan M.S."/>
            <person name="Osburne M.S."/>
            <person name="Levin J."/>
            <person name="Malboeuf C."/>
            <person name="Casali M."/>
            <person name="Russ C."/>
            <person name="Lennon N."/>
            <person name="Erlich R."/>
            <person name="Young S.K."/>
            <person name="Koehrsen M."/>
            <person name="Yandava C."/>
            <person name="Zeng Q."/>
            <person name="Alvarado L."/>
            <person name="Anderson S."/>
            <person name="Berlin A."/>
            <person name="Borenstein D."/>
            <person name="Chen Z."/>
            <person name="Engels R."/>
            <person name="Freedman E."/>
            <person name="Gellesch M."/>
            <person name="Goldberg J."/>
            <person name="Green L."/>
            <person name="Griggs A."/>
            <person name="Gujja S."/>
            <person name="Heiman D."/>
            <person name="Hepburn T."/>
            <person name="Howarth C."/>
            <person name="Jen D."/>
            <person name="Larson L."/>
            <person name="Lewis B."/>
            <person name="Mehta T."/>
            <person name="Park D."/>
            <person name="Pearson M."/>
            <person name="Roberts A."/>
            <person name="Ryan E."/>
            <person name="Saif S."/>
            <person name="Shea T."/>
            <person name="Shenoy N."/>
            <person name="Sisk P."/>
            <person name="Stolte C."/>
            <person name="Sykes S."/>
            <person name="Walk T."/>
            <person name="White J."/>
            <person name="Yu Q."/>
            <person name="Coleman M.L."/>
            <person name="Huang K.H."/>
            <person name="Weigele P.R."/>
            <person name="DeFrancesco A.S."/>
            <person name="Kern S.E."/>
            <person name="Thompson L.R."/>
            <person name="Fu R."/>
            <person name="Hombeck B."/>
            <person name="Chisholm S.W."/>
            <person name="Haas B."/>
            <person name="Nusbaum C."/>
            <person name="Galagan J."/>
            <person name="Birren B."/>
        </authorList>
    </citation>
    <scope>NUCLEOTIDE SEQUENCE [LARGE SCALE GENOMIC DNA]</scope>
    <source>
        <strain evidence="1">9515-10a</strain>
    </source>
</reference>
<evidence type="ECO:0000313" key="2">
    <source>
        <dbReference type="Proteomes" id="UP000006529"/>
    </source>
</evidence>
<gene>
    <name evidence="1" type="ORF">CYOG_00030</name>
</gene>
<dbReference type="OrthoDB" id="40322at10239"/>
<dbReference type="KEGG" id="vg:11538022"/>
<name>E3SMF6_9CAUD</name>